<feature type="transmembrane region" description="Helical" evidence="1">
    <location>
        <begin position="44"/>
        <end position="63"/>
    </location>
</feature>
<evidence type="ECO:0000313" key="2">
    <source>
        <dbReference type="EMBL" id="HCV79620.1"/>
    </source>
</evidence>
<protein>
    <submittedName>
        <fullName evidence="2">Uncharacterized protein</fullName>
    </submittedName>
</protein>
<keyword evidence="1" id="KW-0472">Membrane</keyword>
<name>A0A3D5IX52_9FLAO</name>
<comment type="caution">
    <text evidence="2">The sequence shown here is derived from an EMBL/GenBank/DDBJ whole genome shotgun (WGS) entry which is preliminary data.</text>
</comment>
<dbReference type="Proteomes" id="UP000264330">
    <property type="component" value="Unassembled WGS sequence"/>
</dbReference>
<dbReference type="EMBL" id="DPMF01000019">
    <property type="protein sequence ID" value="HCV79620.1"/>
    <property type="molecule type" value="Genomic_DNA"/>
</dbReference>
<keyword evidence="1" id="KW-0812">Transmembrane</keyword>
<gene>
    <name evidence="2" type="ORF">DGQ38_01025</name>
</gene>
<sequence length="69" mass="8265">MIKKIDLLIISGSVFLFLIILVSLPDRYVIDDFILNYFDLLPIEPYSCYLFLMLTRFQYFGLIRTYKSE</sequence>
<accession>A0A3D5IX52</accession>
<feature type="transmembrane region" description="Helical" evidence="1">
    <location>
        <begin position="7"/>
        <end position="24"/>
    </location>
</feature>
<organism evidence="2 3">
    <name type="scientific">Zunongwangia profunda</name>
    <dbReference type="NCBI Taxonomy" id="398743"/>
    <lineage>
        <taxon>Bacteria</taxon>
        <taxon>Pseudomonadati</taxon>
        <taxon>Bacteroidota</taxon>
        <taxon>Flavobacteriia</taxon>
        <taxon>Flavobacteriales</taxon>
        <taxon>Flavobacteriaceae</taxon>
        <taxon>Zunongwangia</taxon>
    </lineage>
</organism>
<reference evidence="2 3" key="1">
    <citation type="journal article" date="2018" name="Nat. Biotechnol.">
        <title>A standardized bacterial taxonomy based on genome phylogeny substantially revises the tree of life.</title>
        <authorList>
            <person name="Parks D.H."/>
            <person name="Chuvochina M."/>
            <person name="Waite D.W."/>
            <person name="Rinke C."/>
            <person name="Skarshewski A."/>
            <person name="Chaumeil P.A."/>
            <person name="Hugenholtz P."/>
        </authorList>
    </citation>
    <scope>NUCLEOTIDE SEQUENCE [LARGE SCALE GENOMIC DNA]</scope>
    <source>
        <strain evidence="2">UBA9359</strain>
    </source>
</reference>
<proteinExistence type="predicted"/>
<evidence type="ECO:0000313" key="3">
    <source>
        <dbReference type="Proteomes" id="UP000264330"/>
    </source>
</evidence>
<evidence type="ECO:0000256" key="1">
    <source>
        <dbReference type="SAM" id="Phobius"/>
    </source>
</evidence>
<keyword evidence="1" id="KW-1133">Transmembrane helix</keyword>
<dbReference type="AlphaFoldDB" id="A0A3D5IX52"/>